<dbReference type="EMBL" id="BDGG01000016">
    <property type="protein sequence ID" value="GAV07846.1"/>
    <property type="molecule type" value="Genomic_DNA"/>
</dbReference>
<organism evidence="1 2">
    <name type="scientific">Ramazzottius varieornatus</name>
    <name type="common">Water bear</name>
    <name type="synonym">Tardigrade</name>
    <dbReference type="NCBI Taxonomy" id="947166"/>
    <lineage>
        <taxon>Eukaryota</taxon>
        <taxon>Metazoa</taxon>
        <taxon>Ecdysozoa</taxon>
        <taxon>Tardigrada</taxon>
        <taxon>Eutardigrada</taxon>
        <taxon>Parachela</taxon>
        <taxon>Hypsibioidea</taxon>
        <taxon>Ramazzottiidae</taxon>
        <taxon>Ramazzottius</taxon>
    </lineage>
</organism>
<gene>
    <name evidence="1" type="primary">RvY_17633-1</name>
    <name evidence="1" type="synonym">RvY_17633.1</name>
    <name evidence="1" type="ORF">RvY_17633</name>
</gene>
<proteinExistence type="predicted"/>
<keyword evidence="2" id="KW-1185">Reference proteome</keyword>
<comment type="caution">
    <text evidence="1">The sequence shown here is derived from an EMBL/GenBank/DDBJ whole genome shotgun (WGS) entry which is preliminary data.</text>
</comment>
<accession>A0A1D1W3K4</accession>
<evidence type="ECO:0000313" key="1">
    <source>
        <dbReference type="EMBL" id="GAV07846.1"/>
    </source>
</evidence>
<reference evidence="1 2" key="1">
    <citation type="journal article" date="2016" name="Nat. Commun.">
        <title>Extremotolerant tardigrade genome and improved radiotolerance of human cultured cells by tardigrade-unique protein.</title>
        <authorList>
            <person name="Hashimoto T."/>
            <person name="Horikawa D.D."/>
            <person name="Saito Y."/>
            <person name="Kuwahara H."/>
            <person name="Kozuka-Hata H."/>
            <person name="Shin-I T."/>
            <person name="Minakuchi Y."/>
            <person name="Ohishi K."/>
            <person name="Motoyama A."/>
            <person name="Aizu T."/>
            <person name="Enomoto A."/>
            <person name="Kondo K."/>
            <person name="Tanaka S."/>
            <person name="Hara Y."/>
            <person name="Koshikawa S."/>
            <person name="Sagara H."/>
            <person name="Miura T."/>
            <person name="Yokobori S."/>
            <person name="Miyagawa K."/>
            <person name="Suzuki Y."/>
            <person name="Kubo T."/>
            <person name="Oyama M."/>
            <person name="Kohara Y."/>
            <person name="Fujiyama A."/>
            <person name="Arakawa K."/>
            <person name="Katayama T."/>
            <person name="Toyoda A."/>
            <person name="Kunieda T."/>
        </authorList>
    </citation>
    <scope>NUCLEOTIDE SEQUENCE [LARGE SCALE GENOMIC DNA]</scope>
    <source>
        <strain evidence="1 2">YOKOZUNA-1</strain>
    </source>
</reference>
<protein>
    <submittedName>
        <fullName evidence="1">Uncharacterized protein</fullName>
    </submittedName>
</protein>
<dbReference type="AlphaFoldDB" id="A0A1D1W3K4"/>
<evidence type="ECO:0000313" key="2">
    <source>
        <dbReference type="Proteomes" id="UP000186922"/>
    </source>
</evidence>
<name>A0A1D1W3K4_RAMVA</name>
<sequence length="77" mass="8677">MEPQKLGAKDGFGLSGTHQIRAATLLWEVSCHCGSWEDSCVNIERTQMTTIMSSREYCDGWLDQARRRKKEGKDQGG</sequence>
<dbReference type="Proteomes" id="UP000186922">
    <property type="component" value="Unassembled WGS sequence"/>
</dbReference>